<evidence type="ECO:0000313" key="2">
    <source>
        <dbReference type="Proteomes" id="UP000025227"/>
    </source>
</evidence>
<dbReference type="SUPFAM" id="SSF54427">
    <property type="entry name" value="NTF2-like"/>
    <property type="match status" value="1"/>
</dbReference>
<proteinExistence type="predicted"/>
<dbReference type="Pfam" id="PF14534">
    <property type="entry name" value="DUF4440"/>
    <property type="match status" value="1"/>
</dbReference>
<organism evidence="2 3">
    <name type="scientific">Haemonchus contortus</name>
    <name type="common">Barber pole worm</name>
    <dbReference type="NCBI Taxonomy" id="6289"/>
    <lineage>
        <taxon>Eukaryota</taxon>
        <taxon>Metazoa</taxon>
        <taxon>Ecdysozoa</taxon>
        <taxon>Nematoda</taxon>
        <taxon>Chromadorea</taxon>
        <taxon>Rhabditida</taxon>
        <taxon>Rhabditina</taxon>
        <taxon>Rhabditomorpha</taxon>
        <taxon>Strongyloidea</taxon>
        <taxon>Trichostrongylidae</taxon>
        <taxon>Haemonchus</taxon>
    </lineage>
</organism>
<dbReference type="OrthoDB" id="5793381at2759"/>
<evidence type="ECO:0000259" key="1">
    <source>
        <dbReference type="Pfam" id="PF14534"/>
    </source>
</evidence>
<reference evidence="3" key="1">
    <citation type="submission" date="2020-12" db="UniProtKB">
        <authorList>
            <consortium name="WormBaseParasite"/>
        </authorList>
    </citation>
    <scope>IDENTIFICATION</scope>
    <source>
        <strain evidence="3">MHco3</strain>
    </source>
</reference>
<dbReference type="WBParaSite" id="HCON_00125720-00001">
    <property type="protein sequence ID" value="HCON_00125720-00001"/>
    <property type="gene ID" value="HCON_00125720"/>
</dbReference>
<dbReference type="InterPro" id="IPR032710">
    <property type="entry name" value="NTF2-like_dom_sf"/>
</dbReference>
<evidence type="ECO:0000313" key="3">
    <source>
        <dbReference type="WBParaSite" id="HCON_00125720-00001"/>
    </source>
</evidence>
<dbReference type="InterPro" id="IPR027843">
    <property type="entry name" value="DUF4440"/>
</dbReference>
<accession>A0A7I4YNW1</accession>
<feature type="domain" description="DUF4440" evidence="1">
    <location>
        <begin position="15"/>
        <end position="117"/>
    </location>
</feature>
<name>A0A7I4YNW1_HAECO</name>
<dbReference type="Gene3D" id="3.10.450.50">
    <property type="match status" value="1"/>
</dbReference>
<keyword evidence="2" id="KW-1185">Reference proteome</keyword>
<dbReference type="PANTHER" id="PTHR31664">
    <property type="entry name" value="PROTEIN CBG16427"/>
    <property type="match status" value="1"/>
</dbReference>
<protein>
    <submittedName>
        <fullName evidence="3">DUF4440 domain-containing protein</fullName>
    </submittedName>
</protein>
<dbReference type="Proteomes" id="UP000025227">
    <property type="component" value="Unplaced"/>
</dbReference>
<dbReference type="AlphaFoldDB" id="A0A7I4YNW1"/>
<dbReference type="PANTHER" id="PTHR31664:SF10">
    <property type="entry name" value="DUF4440 DOMAIN-CONTAINING PROTEIN"/>
    <property type="match status" value="1"/>
</dbReference>
<dbReference type="OMA" id="NCYEFLR"/>
<sequence length="125" mass="14369">MSSNSEAKTILKPFFDDFNKALESQQVDKAADYYHPDAVLVHKGKNCWYGREGIKQELLKYGELMGKATTKLTDEAYQMTSDYIIVTANYETTTEKMGTIKGKFSQIWKKAGDSYLIYHDEFEIN</sequence>